<comment type="caution">
    <text evidence="2">The sequence shown here is derived from an EMBL/GenBank/DDBJ whole genome shotgun (WGS) entry which is preliminary data.</text>
</comment>
<feature type="region of interest" description="Disordered" evidence="1">
    <location>
        <begin position="1"/>
        <end position="46"/>
    </location>
</feature>
<organism evidence="2 3">
    <name type="scientific">Helianthus annuus</name>
    <name type="common">Common sunflower</name>
    <dbReference type="NCBI Taxonomy" id="4232"/>
    <lineage>
        <taxon>Eukaryota</taxon>
        <taxon>Viridiplantae</taxon>
        <taxon>Streptophyta</taxon>
        <taxon>Embryophyta</taxon>
        <taxon>Tracheophyta</taxon>
        <taxon>Spermatophyta</taxon>
        <taxon>Magnoliopsida</taxon>
        <taxon>eudicotyledons</taxon>
        <taxon>Gunneridae</taxon>
        <taxon>Pentapetalae</taxon>
        <taxon>asterids</taxon>
        <taxon>campanulids</taxon>
        <taxon>Asterales</taxon>
        <taxon>Asteraceae</taxon>
        <taxon>Asteroideae</taxon>
        <taxon>Heliantheae alliance</taxon>
        <taxon>Heliantheae</taxon>
        <taxon>Helianthus</taxon>
    </lineage>
</organism>
<proteinExistence type="predicted"/>
<accession>A0A9K3EBD8</accession>
<reference evidence="2" key="2">
    <citation type="submission" date="2020-06" db="EMBL/GenBank/DDBJ databases">
        <title>Helianthus annuus Genome sequencing and assembly Release 2.</title>
        <authorList>
            <person name="Gouzy J."/>
            <person name="Langlade N."/>
            <person name="Munos S."/>
        </authorList>
    </citation>
    <scope>NUCLEOTIDE SEQUENCE</scope>
    <source>
        <tissue evidence="2">Leaves</tissue>
    </source>
</reference>
<keyword evidence="3" id="KW-1185">Reference proteome</keyword>
<feature type="compositionally biased region" description="Polar residues" evidence="1">
    <location>
        <begin position="26"/>
        <end position="46"/>
    </location>
</feature>
<dbReference type="Gramene" id="mRNA:HanXRQr2_Chr14g0655051">
    <property type="protein sequence ID" value="CDS:HanXRQr2_Chr14g0655051.1"/>
    <property type="gene ID" value="HanXRQr2_Chr14g0655051"/>
</dbReference>
<reference evidence="2" key="1">
    <citation type="journal article" date="2017" name="Nature">
        <title>The sunflower genome provides insights into oil metabolism, flowering and Asterid evolution.</title>
        <authorList>
            <person name="Badouin H."/>
            <person name="Gouzy J."/>
            <person name="Grassa C.J."/>
            <person name="Murat F."/>
            <person name="Staton S.E."/>
            <person name="Cottret L."/>
            <person name="Lelandais-Briere C."/>
            <person name="Owens G.L."/>
            <person name="Carrere S."/>
            <person name="Mayjonade B."/>
            <person name="Legrand L."/>
            <person name="Gill N."/>
            <person name="Kane N.C."/>
            <person name="Bowers J.E."/>
            <person name="Hubner S."/>
            <person name="Bellec A."/>
            <person name="Berard A."/>
            <person name="Berges H."/>
            <person name="Blanchet N."/>
            <person name="Boniface M.C."/>
            <person name="Brunel D."/>
            <person name="Catrice O."/>
            <person name="Chaidir N."/>
            <person name="Claudel C."/>
            <person name="Donnadieu C."/>
            <person name="Faraut T."/>
            <person name="Fievet G."/>
            <person name="Helmstetter N."/>
            <person name="King M."/>
            <person name="Knapp S.J."/>
            <person name="Lai Z."/>
            <person name="Le Paslier M.C."/>
            <person name="Lippi Y."/>
            <person name="Lorenzon L."/>
            <person name="Mandel J.R."/>
            <person name="Marage G."/>
            <person name="Marchand G."/>
            <person name="Marquand E."/>
            <person name="Bret-Mestries E."/>
            <person name="Morien E."/>
            <person name="Nambeesan S."/>
            <person name="Nguyen T."/>
            <person name="Pegot-Espagnet P."/>
            <person name="Pouilly N."/>
            <person name="Raftis F."/>
            <person name="Sallet E."/>
            <person name="Schiex T."/>
            <person name="Thomas J."/>
            <person name="Vandecasteele C."/>
            <person name="Vares D."/>
            <person name="Vear F."/>
            <person name="Vautrin S."/>
            <person name="Crespi M."/>
            <person name="Mangin B."/>
            <person name="Burke J.M."/>
            <person name="Salse J."/>
            <person name="Munos S."/>
            <person name="Vincourt P."/>
            <person name="Rieseberg L.H."/>
            <person name="Langlade N.B."/>
        </authorList>
    </citation>
    <scope>NUCLEOTIDE SEQUENCE</scope>
    <source>
        <tissue evidence="2">Leaves</tissue>
    </source>
</reference>
<dbReference type="EMBL" id="MNCJ02000329">
    <property type="protein sequence ID" value="KAF5770039.1"/>
    <property type="molecule type" value="Genomic_DNA"/>
</dbReference>
<evidence type="ECO:0000313" key="3">
    <source>
        <dbReference type="Proteomes" id="UP000215914"/>
    </source>
</evidence>
<protein>
    <submittedName>
        <fullName evidence="2">Uncharacterized protein</fullName>
    </submittedName>
</protein>
<dbReference type="Proteomes" id="UP000215914">
    <property type="component" value="Unassembled WGS sequence"/>
</dbReference>
<gene>
    <name evidence="2" type="ORF">HanXRQr2_Chr14g0655051</name>
</gene>
<sequence>MEKLIGSSFTNSFKSTEKRSNKAIKNATSNANQNSKNRPNSERWCNQYKQQQFRHYPELFSTAVQSKTTSI</sequence>
<evidence type="ECO:0000256" key="1">
    <source>
        <dbReference type="SAM" id="MobiDB-lite"/>
    </source>
</evidence>
<name>A0A9K3EBD8_HELAN</name>
<dbReference type="AlphaFoldDB" id="A0A9K3EBD8"/>
<evidence type="ECO:0000313" key="2">
    <source>
        <dbReference type="EMBL" id="KAF5770039.1"/>
    </source>
</evidence>